<protein>
    <recommendedName>
        <fullName evidence="4">Tubulin-like protein</fullName>
    </recommendedName>
</protein>
<dbReference type="InterPro" id="IPR017975">
    <property type="entry name" value="Tubulin_CS"/>
</dbReference>
<dbReference type="GO" id="GO:0005525">
    <property type="term" value="F:GTP binding"/>
    <property type="evidence" value="ECO:0007669"/>
    <property type="project" value="InterPro"/>
</dbReference>
<keyword evidence="1" id="KW-0175">Coiled coil</keyword>
<dbReference type="EMBL" id="WNDA01000035">
    <property type="protein sequence ID" value="MTU70821.1"/>
    <property type="molecule type" value="Genomic_DNA"/>
</dbReference>
<name>A0AA44AP32_9BACT</name>
<dbReference type="Gene3D" id="3.40.50.1440">
    <property type="entry name" value="Tubulin/FtsZ, GTPase domain"/>
    <property type="match status" value="1"/>
</dbReference>
<proteinExistence type="predicted"/>
<evidence type="ECO:0000313" key="3">
    <source>
        <dbReference type="Proteomes" id="UP000448908"/>
    </source>
</evidence>
<evidence type="ECO:0008006" key="4">
    <source>
        <dbReference type="Google" id="ProtNLM"/>
    </source>
</evidence>
<evidence type="ECO:0000313" key="2">
    <source>
        <dbReference type="EMBL" id="MTU70821.1"/>
    </source>
</evidence>
<dbReference type="PROSITE" id="PS00227">
    <property type="entry name" value="TUBULIN"/>
    <property type="match status" value="1"/>
</dbReference>
<dbReference type="Proteomes" id="UP000448908">
    <property type="component" value="Unassembled WGS sequence"/>
</dbReference>
<organism evidence="2 3">
    <name type="scientific">Parabacteroides merdae</name>
    <dbReference type="NCBI Taxonomy" id="46503"/>
    <lineage>
        <taxon>Bacteria</taxon>
        <taxon>Pseudomonadati</taxon>
        <taxon>Bacteroidota</taxon>
        <taxon>Bacteroidia</taxon>
        <taxon>Bacteroidales</taxon>
        <taxon>Tannerellaceae</taxon>
        <taxon>Parabacteroides</taxon>
    </lineage>
</organism>
<sequence length="1032" mass="116455">MANHLLIGLGGTGGKVLRELRKRIYEEYRSNEPEGVFLGYLYLDSSPADLNDRTGWKVMGKSVHLGDAQKVNINGISTTTLGTLSTSPGLHCFINDKDKQLIDQHMGPLITAGIGGQRRRLGRMLIANNLADKNNKENFVQKLQAAVRKLQQASEDNNVTFHICAGLAGGTGSGSIVDVLAQIRKMYPYQESTHSFKIRLFVYMPEINMVHPNFDNGFYQANGYAALSELNAISVGKYAPYDVTGEKDVYTQQVQRLMQNQESFEVCYIYTNVNEDGKILDLGLKLPRSVADFLFQTVVVSSNKSGQMARLIGCENDGAGPEHDLSGELTRSRKFMSFGIARVEYPETEIDEFVTYNYAVQATRQLTYNLWQEGLGYGECSIEEVGSGYLDQIKDVRNRGTLKLSNADLTLEKSINGSESSQTWKPFNITWETRTQSDAGLVQAQYEKKQWLAQFTKLVDDYYNNSFRRHGVKKFFEIQNKELKAYARHIRRHIEKLLFDEWVSGGKEGKSILQIEKYSILLRQDCEDRIKAFKEQISKLELQTEEHAAAIKEANREWEQIGWVRDAITNASSQTFAKFKTAKCNYYIAQTKIESYNYAVLLLQHIGIELNSMILGVQAMKQELVEILDHVMIQASSKCQIESKLGGEEILKKYNPEVVHALAKQYASDYDLQHTNASEIRQRMISMLGEEGERSFANLNACIDFNTASDLIIEICSKNAHAAMEDTATKDPLMKMVGVNILDKLRIDLNSDEKIEAFVDQLIRMARSYIQLNPGETAKVIGDNAGAMMTMVQVALPQPVTDQEKSFVNQLGLAFQNKVAGFVPKFIEGDLSVNFKPNQMVVVCANAGFPLRFLLNMKTLKEKYNKLLAAPQKELNRMVLHTESFEKALPDLFELEEQELIRPAKKAVMMALALKLIQPQQNSLTGEKFLAVNEPDEIFGDQWVKLGKDFLGCVNVLKQNFKLLAKMESQIENELYKQVRSNDEKAALRKQLGGIVNQVILPTVCEGNQFDPKYAEYKGIAQEIINSKLKDL</sequence>
<dbReference type="Pfam" id="PF13809">
    <property type="entry name" value="Tubulin_2"/>
    <property type="match status" value="1"/>
</dbReference>
<reference evidence="2 3" key="1">
    <citation type="journal article" date="2019" name="Nat. Med.">
        <title>A library of human gut bacterial isolates paired with longitudinal multiomics data enables mechanistic microbiome research.</title>
        <authorList>
            <person name="Poyet M."/>
            <person name="Groussin M."/>
            <person name="Gibbons S.M."/>
            <person name="Avila-Pacheco J."/>
            <person name="Jiang X."/>
            <person name="Kearney S.M."/>
            <person name="Perrotta A.R."/>
            <person name="Berdy B."/>
            <person name="Zhao S."/>
            <person name="Lieberman T.D."/>
            <person name="Swanson P.K."/>
            <person name="Smith M."/>
            <person name="Roesemann S."/>
            <person name="Alexander J.E."/>
            <person name="Rich S.A."/>
            <person name="Livny J."/>
            <person name="Vlamakis H."/>
            <person name="Clish C."/>
            <person name="Bullock K."/>
            <person name="Deik A."/>
            <person name="Scott J."/>
            <person name="Pierce K.A."/>
            <person name="Xavier R.J."/>
            <person name="Alm E.J."/>
        </authorList>
    </citation>
    <scope>NUCLEOTIDE SEQUENCE [LARGE SCALE GENOMIC DNA]</scope>
    <source>
        <strain evidence="2 3">BIOML-A16</strain>
    </source>
</reference>
<feature type="coiled-coil region" evidence="1">
    <location>
        <begin position="523"/>
        <end position="557"/>
    </location>
</feature>
<evidence type="ECO:0000256" key="1">
    <source>
        <dbReference type="SAM" id="Coils"/>
    </source>
</evidence>
<comment type="caution">
    <text evidence="2">The sequence shown here is derived from an EMBL/GenBank/DDBJ whole genome shotgun (WGS) entry which is preliminary data.</text>
</comment>
<dbReference type="GO" id="GO:0005874">
    <property type="term" value="C:microtubule"/>
    <property type="evidence" value="ECO:0007669"/>
    <property type="project" value="InterPro"/>
</dbReference>
<dbReference type="InterPro" id="IPR025904">
    <property type="entry name" value="Tubulin-like"/>
</dbReference>
<dbReference type="RefSeq" id="WP_155150457.1">
    <property type="nucleotide sequence ID" value="NZ_WNCS01000002.1"/>
</dbReference>
<dbReference type="GO" id="GO:0007017">
    <property type="term" value="P:microtubule-based process"/>
    <property type="evidence" value="ECO:0007669"/>
    <property type="project" value="InterPro"/>
</dbReference>
<gene>
    <name evidence="2" type="ORF">GMD92_17560</name>
</gene>
<dbReference type="InterPro" id="IPR036525">
    <property type="entry name" value="Tubulin/FtsZ_GTPase_sf"/>
</dbReference>
<accession>A0AA44AP32</accession>
<dbReference type="SUPFAM" id="SSF52490">
    <property type="entry name" value="Tubulin nucleotide-binding domain-like"/>
    <property type="match status" value="1"/>
</dbReference>
<dbReference type="AlphaFoldDB" id="A0AA44AP32"/>